<dbReference type="EMBL" id="FRBK01000005">
    <property type="protein sequence ID" value="SHL61029.1"/>
    <property type="molecule type" value="Genomic_DNA"/>
</dbReference>
<proteinExistence type="predicted"/>
<sequence length="68" mass="7477">MAASTPSYPLAHDDYSPTNFSAFMESTAALLDAMGYPPVDDRRDFERMVTAMHTFLYGTALRNGTPNA</sequence>
<reference evidence="2" key="1">
    <citation type="submission" date="2016-11" db="EMBL/GenBank/DDBJ databases">
        <authorList>
            <person name="Jaros S."/>
            <person name="Januszkiewicz K."/>
            <person name="Wedrychowicz H."/>
        </authorList>
    </citation>
    <scope>NUCLEOTIDE SEQUENCE [LARGE SCALE GENOMIC DNA]</scope>
    <source>
        <strain evidence="2">CGMCC 4.3555</strain>
    </source>
</reference>
<comment type="caution">
    <text evidence="1">The sequence shown here is derived from an EMBL/GenBank/DDBJ whole genome shotgun (WGS) entry which is preliminary data.</text>
</comment>
<dbReference type="RefSeq" id="WP_073444343.1">
    <property type="nucleotide sequence ID" value="NZ_FRBK01000005.1"/>
</dbReference>
<organism evidence="1 2">
    <name type="scientific">Streptomyces yunnanensis</name>
    <dbReference type="NCBI Taxonomy" id="156453"/>
    <lineage>
        <taxon>Bacteria</taxon>
        <taxon>Bacillati</taxon>
        <taxon>Actinomycetota</taxon>
        <taxon>Actinomycetes</taxon>
        <taxon>Kitasatosporales</taxon>
        <taxon>Streptomycetaceae</taxon>
        <taxon>Streptomyces</taxon>
    </lineage>
</organism>
<gene>
    <name evidence="1" type="ORF">SAMN05216268_105246</name>
</gene>
<dbReference type="AlphaFoldDB" id="A0A9X8MSB8"/>
<dbReference type="Proteomes" id="UP000184388">
    <property type="component" value="Unassembled WGS sequence"/>
</dbReference>
<protein>
    <submittedName>
        <fullName evidence="1">Uncharacterized protein</fullName>
    </submittedName>
</protein>
<accession>A0A9X8MSB8</accession>
<evidence type="ECO:0000313" key="2">
    <source>
        <dbReference type="Proteomes" id="UP000184388"/>
    </source>
</evidence>
<evidence type="ECO:0000313" key="1">
    <source>
        <dbReference type="EMBL" id="SHL61029.1"/>
    </source>
</evidence>
<name>A0A9X8MSB8_9ACTN</name>